<evidence type="ECO:0000256" key="4">
    <source>
        <dbReference type="SAM" id="MobiDB-lite"/>
    </source>
</evidence>
<dbReference type="SUPFAM" id="SSF50974">
    <property type="entry name" value="Nitrous oxide reductase, N-terminal domain"/>
    <property type="match status" value="1"/>
</dbReference>
<evidence type="ECO:0000256" key="1">
    <source>
        <dbReference type="ARBA" id="ARBA00022574"/>
    </source>
</evidence>
<dbReference type="Proteomes" id="UP001291926">
    <property type="component" value="Unassembled WGS sequence"/>
</dbReference>
<evidence type="ECO:0000256" key="2">
    <source>
        <dbReference type="ARBA" id="ARBA00022737"/>
    </source>
</evidence>
<dbReference type="PANTHER" id="PTHR44083">
    <property type="entry name" value="TOPLESS-RELATED PROTEIN 1-RELATED"/>
    <property type="match status" value="1"/>
</dbReference>
<dbReference type="SMART" id="SM00320">
    <property type="entry name" value="WD40"/>
    <property type="match status" value="8"/>
</dbReference>
<organism evidence="6 7">
    <name type="scientific">Penstemon davidsonii</name>
    <dbReference type="NCBI Taxonomy" id="160366"/>
    <lineage>
        <taxon>Eukaryota</taxon>
        <taxon>Viridiplantae</taxon>
        <taxon>Streptophyta</taxon>
        <taxon>Embryophyta</taxon>
        <taxon>Tracheophyta</taxon>
        <taxon>Spermatophyta</taxon>
        <taxon>Magnoliopsida</taxon>
        <taxon>eudicotyledons</taxon>
        <taxon>Gunneridae</taxon>
        <taxon>Pentapetalae</taxon>
        <taxon>asterids</taxon>
        <taxon>lamiids</taxon>
        <taxon>Lamiales</taxon>
        <taxon>Plantaginaceae</taxon>
        <taxon>Cheloneae</taxon>
        <taxon>Penstemon</taxon>
    </lineage>
</organism>
<feature type="repeat" description="WD" evidence="3">
    <location>
        <begin position="744"/>
        <end position="787"/>
    </location>
</feature>
<dbReference type="SMART" id="SM00667">
    <property type="entry name" value="LisH"/>
    <property type="match status" value="1"/>
</dbReference>
<dbReference type="Pfam" id="PF17814">
    <property type="entry name" value="LisH_TPL"/>
    <property type="match status" value="1"/>
</dbReference>
<dbReference type="PANTHER" id="PTHR44083:SF35">
    <property type="entry name" value="TOPLESS-RELATED PROTEIN 4-LIKE ISOFORM X1"/>
    <property type="match status" value="1"/>
</dbReference>
<sequence length="1393" mass="157238">MMSVEPLKQDLDCVFMLDSMDFKMFGKWAGTWFGFENVSMDYLCRLHGWSLRPEPRRIFDGIIFNNELDLLEIRWNELHPYVTKFVILEANTTFTGIPKPLYFATNRERFAFAEEKIVHGVFPGRISSYGSNEDPFKLEAEQRIAMNGLLHRAGISTGDLLIMSDTDEIPSPHTVKLLQWCDGIPPILHLELRYYLYSFEFPVDYSSWRATIHIYNHRTQYRHSRQTDVILSDAGWHCSFCFRYLKEFVFKMTAYSHADRVRRKEFLDYSRIQKLICHGDDLFDMLPEEYSFKDLIKKMGSIPRSASAVHIPAYVIENAEKFKFLLPGGVCGMSMSSLNIELVFIILQFLGDEKYKETVHALERESGFFFNMSYFEEIVLKGDWISVEKYLLGFMKLESNKYSMKIFFEIRKQKYLEALDMENEKLSKYVDAQSARAVMFTEVKKLLELNPLVQEKLTFPHNLKKARLRTLINQSLNWQHRLCKNPNPNPEMKTLFEDHLCAQSQVPGARAPSSVPNPLMGAIPRSAGFPHISPAPGPWMTNTPQVPHPSVFVCPIGLNAQNTLAPHPKRPMTPSTFNMARDQTVHYEHGVKRTRPFSMPVEANSVPFNVPHVGSSSQTHGQNLHPCDDLPMTVMMNLNQGAMVKSVDFHPTKQILLLVGTSSGGIMVWELGNRNKIFSRNFNVWDLENCSTALQTSLQREHSASVNRVRWSPEGSIFGVAYSKNMVQMYSYHVVNDIRKHLEIEAHIGGVNDIAFTIPNKHVYIITCGDDKLVKVWDAVSGENRYIFKGHEAPVNSIYPHTKENVQFVFSTAIDGKIKAWLYDNQGSRVDYDAPGHSATTIAYNDDGTRFFSFGTNKEGDPYLVEWNETEGSIKHIYLGLLKRPPGIVQFDTTKNILAVGDNFMVKYWNMDNVNLLATTYADGGLPSYPCICFDNEGVLLAVSTNENGVKILANKDGVQLLKLIENRPFDASRVSSAAKLKSTSYGAHNVNIGSPSNVDRVAREPPMVPTNRENRGFSDAKSRTIEEYSQCRSLRLTYSSSSTPIKVSRLTYTNSGFGILALASNGVHKLWKWPQNYANPTGKANANNEPMLWEPNGLAMTNDISNVNSENTVSCIALSKHDSYVISASGGKVSLFNMMTFKTLTTFTQPPPMATSLAFHPQDYNIIAIGMDDSSVQIYNVQVDELKTKLYGHHRRVTGLAFSNTLNVLVSSGADSQLCLWSADIWERKTSKYLQMPPGRATSPAVDTCIQFHRDEKHLLAVHEAHVAVYEAPNLSCIKQWVPLETSGRITYATYSCDGQSMYVSFEDGSVGVLAAFTLRLICRINPSAYLPANPSLRVYPLVIAVHPTEPNQFALGLTDGGICILEPLESEGNWGTLTPHENCDDPSTLRD</sequence>
<keyword evidence="2" id="KW-0677">Repeat</keyword>
<dbReference type="SUPFAM" id="SSF50978">
    <property type="entry name" value="WD40 repeat-like"/>
    <property type="match status" value="1"/>
</dbReference>
<dbReference type="PROSITE" id="PS50294">
    <property type="entry name" value="WD_REPEATS_REGION"/>
    <property type="match status" value="1"/>
</dbReference>
<dbReference type="InterPro" id="IPR015943">
    <property type="entry name" value="WD40/YVTN_repeat-like_dom_sf"/>
</dbReference>
<dbReference type="InterPro" id="IPR027728">
    <property type="entry name" value="Topless_fam"/>
</dbReference>
<dbReference type="PROSITE" id="PS50082">
    <property type="entry name" value="WD_REPEATS_2"/>
    <property type="match status" value="2"/>
</dbReference>
<dbReference type="Pfam" id="PF00400">
    <property type="entry name" value="WD40"/>
    <property type="match status" value="2"/>
</dbReference>
<dbReference type="SUPFAM" id="SSF50998">
    <property type="entry name" value="Quinoprotein alcohol dehydrogenase-like"/>
    <property type="match status" value="1"/>
</dbReference>
<protein>
    <recommendedName>
        <fullName evidence="5">CTLH domain-containing protein</fullName>
    </recommendedName>
</protein>
<keyword evidence="7" id="KW-1185">Reference proteome</keyword>
<dbReference type="PROSITE" id="PS50897">
    <property type="entry name" value="CTLH"/>
    <property type="match status" value="1"/>
</dbReference>
<reference evidence="6 7" key="1">
    <citation type="journal article" date="2023" name="bioRxiv">
        <title>Genome report: Whole genome sequence and annotation of Penstemon davidsonii.</title>
        <authorList>
            <person name="Ostevik K.L."/>
            <person name="Alabady M."/>
            <person name="Zhang M."/>
            <person name="Rausher M.D."/>
        </authorList>
    </citation>
    <scope>NUCLEOTIDE SEQUENCE [LARGE SCALE GENOMIC DNA]</scope>
    <source>
        <strain evidence="6">DNT005</strain>
        <tissue evidence="6">Whole leaf</tissue>
    </source>
</reference>
<accession>A0ABR0CR40</accession>
<evidence type="ECO:0000256" key="3">
    <source>
        <dbReference type="PROSITE-ProRule" id="PRU00221"/>
    </source>
</evidence>
<evidence type="ECO:0000259" key="5">
    <source>
        <dbReference type="PROSITE" id="PS50897"/>
    </source>
</evidence>
<dbReference type="SMART" id="SM00668">
    <property type="entry name" value="CTLH"/>
    <property type="match status" value="1"/>
</dbReference>
<comment type="caution">
    <text evidence="6">The sequence shown here is derived from an EMBL/GenBank/DDBJ whole genome shotgun (WGS) entry which is preliminary data.</text>
</comment>
<name>A0ABR0CR40_9LAMI</name>
<evidence type="ECO:0000313" key="7">
    <source>
        <dbReference type="Proteomes" id="UP001291926"/>
    </source>
</evidence>
<dbReference type="InterPro" id="IPR011045">
    <property type="entry name" value="N2O_reductase_N"/>
</dbReference>
<feature type="repeat" description="WD" evidence="3">
    <location>
        <begin position="1191"/>
        <end position="1223"/>
    </location>
</feature>
<dbReference type="InterPro" id="IPR001680">
    <property type="entry name" value="WD40_rpt"/>
</dbReference>
<dbReference type="InterPro" id="IPR011047">
    <property type="entry name" value="Quinoprotein_ADH-like_sf"/>
</dbReference>
<evidence type="ECO:0000313" key="6">
    <source>
        <dbReference type="EMBL" id="KAK4479185.1"/>
    </source>
</evidence>
<dbReference type="Pfam" id="PF21889">
    <property type="entry name" value="TPR1-like_2nd"/>
    <property type="match status" value="2"/>
</dbReference>
<dbReference type="PROSITE" id="PS50896">
    <property type="entry name" value="LISH"/>
    <property type="match status" value="1"/>
</dbReference>
<dbReference type="Pfam" id="PF04724">
    <property type="entry name" value="Glyco_transf_17"/>
    <property type="match status" value="1"/>
</dbReference>
<dbReference type="InterPro" id="IPR006594">
    <property type="entry name" value="LisH"/>
</dbReference>
<dbReference type="Pfam" id="PF21359">
    <property type="entry name" value="zf_topless"/>
    <property type="match status" value="1"/>
</dbReference>
<dbReference type="InterPro" id="IPR036322">
    <property type="entry name" value="WD40_repeat_dom_sf"/>
</dbReference>
<keyword evidence="1 3" id="KW-0853">WD repeat</keyword>
<dbReference type="InterPro" id="IPR054080">
    <property type="entry name" value="TPR1-like_2nd"/>
</dbReference>
<gene>
    <name evidence="6" type="ORF">RD792_014696</name>
</gene>
<dbReference type="InterPro" id="IPR054532">
    <property type="entry name" value="TPL_SMU1_LisH-like"/>
</dbReference>
<proteinExistence type="predicted"/>
<dbReference type="Gene3D" id="2.130.10.10">
    <property type="entry name" value="YVTN repeat-like/Quinoprotein amine dehydrogenase"/>
    <property type="match status" value="3"/>
</dbReference>
<feature type="region of interest" description="Disordered" evidence="4">
    <location>
        <begin position="996"/>
        <end position="1018"/>
    </location>
</feature>
<dbReference type="InterPro" id="IPR048419">
    <property type="entry name" value="Topless_Znf"/>
</dbReference>
<dbReference type="InterPro" id="IPR006595">
    <property type="entry name" value="CTLH_C"/>
</dbReference>
<feature type="domain" description="CTLH" evidence="5">
    <location>
        <begin position="368"/>
        <end position="426"/>
    </location>
</feature>
<dbReference type="InterPro" id="IPR006813">
    <property type="entry name" value="Glyco_trans_17"/>
</dbReference>
<dbReference type="EMBL" id="JAYDYQ010002687">
    <property type="protein sequence ID" value="KAK4479185.1"/>
    <property type="molecule type" value="Genomic_DNA"/>
</dbReference>